<dbReference type="PANTHER" id="PTHR45873:SF1">
    <property type="entry name" value="DNA POLYMERASE ETA"/>
    <property type="match status" value="1"/>
</dbReference>
<dbReference type="GO" id="GO:0003887">
    <property type="term" value="F:DNA-directed DNA polymerase activity"/>
    <property type="evidence" value="ECO:0007669"/>
    <property type="project" value="TreeGrafter"/>
</dbReference>
<dbReference type="EMBL" id="BSXN01002026">
    <property type="protein sequence ID" value="GME75333.1"/>
    <property type="molecule type" value="Genomic_DNA"/>
</dbReference>
<sequence length="274" mass="31552">MICSKNFRNNCVKNSNDLYSWFRVFASELKQRIQDLDEEKTVLESGKNILIKRPRILSFKFHSAHNSESHSRQTPIPVITSLDQLEQTIYNSSCKLLDLLEKSWSDLTIHKMYPSINCSITISKFENIDRFNSIDYFLKNKIIPIKEESDNTMETNKTKETNNIEETNNKETNSSNSRSSTPTSDIPTTGNSNKKIIDTTTCEECDEKIPNSELAEHLDMHYAKKLAKELNGSFKQNNIERHLRPTPSKISKPTIRKKKSSGVKDKSQKTLPFL</sequence>
<keyword evidence="5" id="KW-0234">DNA repair</keyword>
<comment type="subcellular location">
    <subcellularLocation>
        <location evidence="1">Nucleus</location>
    </subcellularLocation>
</comment>
<keyword evidence="2" id="KW-0808">Transferase</keyword>
<evidence type="ECO:0000256" key="2">
    <source>
        <dbReference type="ARBA" id="ARBA00022679"/>
    </source>
</evidence>
<evidence type="ECO:0000256" key="1">
    <source>
        <dbReference type="ARBA" id="ARBA00004123"/>
    </source>
</evidence>
<feature type="region of interest" description="Disordered" evidence="7">
    <location>
        <begin position="235"/>
        <end position="274"/>
    </location>
</feature>
<reference evidence="9" key="1">
    <citation type="submission" date="2023-04" db="EMBL/GenBank/DDBJ databases">
        <title>Candida boidinii NBRC 10035.</title>
        <authorList>
            <person name="Ichikawa N."/>
            <person name="Sato H."/>
            <person name="Tonouchi N."/>
        </authorList>
    </citation>
    <scope>NUCLEOTIDE SEQUENCE</scope>
    <source>
        <strain evidence="9">NBRC 10035</strain>
    </source>
</reference>
<keyword evidence="6" id="KW-0539">Nucleus</keyword>
<keyword evidence="10" id="KW-1185">Reference proteome</keyword>
<dbReference type="GO" id="GO:0035861">
    <property type="term" value="C:site of double-strand break"/>
    <property type="evidence" value="ECO:0007669"/>
    <property type="project" value="TreeGrafter"/>
</dbReference>
<evidence type="ECO:0000256" key="3">
    <source>
        <dbReference type="ARBA" id="ARBA00022723"/>
    </source>
</evidence>
<dbReference type="PANTHER" id="PTHR45873">
    <property type="entry name" value="DNA POLYMERASE ETA"/>
    <property type="match status" value="1"/>
</dbReference>
<dbReference type="GO" id="GO:0042276">
    <property type="term" value="P:error-prone translesion synthesis"/>
    <property type="evidence" value="ECO:0007669"/>
    <property type="project" value="TreeGrafter"/>
</dbReference>
<dbReference type="GO" id="GO:0005634">
    <property type="term" value="C:nucleus"/>
    <property type="evidence" value="ECO:0007669"/>
    <property type="project" value="UniProtKB-SubCell"/>
</dbReference>
<protein>
    <submittedName>
        <fullName evidence="9">Unnamed protein product</fullName>
    </submittedName>
</protein>
<dbReference type="Pfam" id="PF18439">
    <property type="entry name" value="zf_UBZ"/>
    <property type="match status" value="1"/>
</dbReference>
<keyword evidence="4" id="KW-0227">DNA damage</keyword>
<dbReference type="Proteomes" id="UP001165120">
    <property type="component" value="Unassembled WGS sequence"/>
</dbReference>
<name>A0A9W6WII3_CANBO</name>
<evidence type="ECO:0000256" key="6">
    <source>
        <dbReference type="ARBA" id="ARBA00023242"/>
    </source>
</evidence>
<evidence type="ECO:0000256" key="7">
    <source>
        <dbReference type="SAM" id="MobiDB-lite"/>
    </source>
</evidence>
<dbReference type="Gene3D" id="3.30.1490.100">
    <property type="entry name" value="DNA polymerase, Y-family, little finger domain"/>
    <property type="match status" value="1"/>
</dbReference>
<dbReference type="InterPro" id="IPR036775">
    <property type="entry name" value="DNA_pol_Y-fam_lit_finger_sf"/>
</dbReference>
<dbReference type="InterPro" id="IPR052230">
    <property type="entry name" value="DNA_polymerase_eta"/>
</dbReference>
<evidence type="ECO:0000256" key="4">
    <source>
        <dbReference type="ARBA" id="ARBA00022763"/>
    </source>
</evidence>
<dbReference type="GO" id="GO:0009314">
    <property type="term" value="P:response to radiation"/>
    <property type="evidence" value="ECO:0007669"/>
    <property type="project" value="TreeGrafter"/>
</dbReference>
<keyword evidence="3" id="KW-0479">Metal-binding</keyword>
<evidence type="ECO:0000259" key="8">
    <source>
        <dbReference type="PROSITE" id="PS51907"/>
    </source>
</evidence>
<dbReference type="PROSITE" id="PS51907">
    <property type="entry name" value="ZF_UBZ3"/>
    <property type="match status" value="1"/>
</dbReference>
<dbReference type="InterPro" id="IPR041298">
    <property type="entry name" value="UBZ3"/>
</dbReference>
<proteinExistence type="predicted"/>
<feature type="compositionally biased region" description="Polar residues" evidence="7">
    <location>
        <begin position="185"/>
        <end position="195"/>
    </location>
</feature>
<evidence type="ECO:0000313" key="9">
    <source>
        <dbReference type="EMBL" id="GME75333.1"/>
    </source>
</evidence>
<organism evidence="9 10">
    <name type="scientific">Candida boidinii</name>
    <name type="common">Yeast</name>
    <dbReference type="NCBI Taxonomy" id="5477"/>
    <lineage>
        <taxon>Eukaryota</taxon>
        <taxon>Fungi</taxon>
        <taxon>Dikarya</taxon>
        <taxon>Ascomycota</taxon>
        <taxon>Saccharomycotina</taxon>
        <taxon>Pichiomycetes</taxon>
        <taxon>Pichiales</taxon>
        <taxon>Pichiaceae</taxon>
        <taxon>Ogataea</taxon>
        <taxon>Ogataea/Candida clade</taxon>
    </lineage>
</organism>
<dbReference type="GO" id="GO:0003684">
    <property type="term" value="F:damaged DNA binding"/>
    <property type="evidence" value="ECO:0007669"/>
    <property type="project" value="InterPro"/>
</dbReference>
<gene>
    <name evidence="9" type="ORF">Cboi02_000474400</name>
</gene>
<feature type="region of interest" description="Disordered" evidence="7">
    <location>
        <begin position="151"/>
        <end position="195"/>
    </location>
</feature>
<feature type="domain" description="UBZ3-type" evidence="8">
    <location>
        <begin position="195"/>
        <end position="229"/>
    </location>
</feature>
<dbReference type="AlphaFoldDB" id="A0A9W6WII3"/>
<dbReference type="GO" id="GO:0046872">
    <property type="term" value="F:metal ion binding"/>
    <property type="evidence" value="ECO:0007669"/>
    <property type="project" value="UniProtKB-KW"/>
</dbReference>
<comment type="caution">
    <text evidence="9">The sequence shown here is derived from an EMBL/GenBank/DDBJ whole genome shotgun (WGS) entry which is preliminary data.</text>
</comment>
<feature type="compositionally biased region" description="Low complexity" evidence="7">
    <location>
        <begin position="164"/>
        <end position="184"/>
    </location>
</feature>
<accession>A0A9W6WII3</accession>
<evidence type="ECO:0000256" key="5">
    <source>
        <dbReference type="ARBA" id="ARBA00023204"/>
    </source>
</evidence>
<evidence type="ECO:0000313" key="10">
    <source>
        <dbReference type="Proteomes" id="UP001165120"/>
    </source>
</evidence>
<dbReference type="GO" id="GO:0005657">
    <property type="term" value="C:replication fork"/>
    <property type="evidence" value="ECO:0007669"/>
    <property type="project" value="TreeGrafter"/>
</dbReference>
<dbReference type="GO" id="GO:0006281">
    <property type="term" value="P:DNA repair"/>
    <property type="evidence" value="ECO:0007669"/>
    <property type="project" value="UniProtKB-KW"/>
</dbReference>
<dbReference type="SUPFAM" id="SSF100879">
    <property type="entry name" value="Lesion bypass DNA polymerase (Y-family), little finger domain"/>
    <property type="match status" value="1"/>
</dbReference>